<keyword evidence="3 7" id="KW-0418">Kinase</keyword>
<evidence type="ECO:0000256" key="1">
    <source>
        <dbReference type="ARBA" id="ARBA00022679"/>
    </source>
</evidence>
<dbReference type="Proteomes" id="UP000534286">
    <property type="component" value="Unassembled WGS sequence"/>
</dbReference>
<sequence>MDPLRQGDPERIGGYRIVGRLGEGGQGVVYLAETEAGDRVAVKVVHGRLADGPSFARELAAARQVAEFCTVRILDADLEAVPPYIVSEYIDGPSLQQVVESHGPRHGAVLHRLAIGTITALAAIHRAGVIHRDFKPDNVSPSRPATDPEAPLPAPSTPVELVSAIDASLAISPEATFSYAGGYTQSDIYLEASGRIVHHGTGPDRIRTDFDMRMSKAPTATGSRVVVVDEKYYVVGRKTYLYKEVDDRGELPGHLLSGWYATHIVATGSVKTILELVAASRQVRRVKRVYPVSSVVLRPSGRG</sequence>
<evidence type="ECO:0000256" key="2">
    <source>
        <dbReference type="ARBA" id="ARBA00022741"/>
    </source>
</evidence>
<keyword evidence="2" id="KW-0547">Nucleotide-binding</keyword>
<evidence type="ECO:0000313" key="7">
    <source>
        <dbReference type="EMBL" id="MBB4942400.1"/>
    </source>
</evidence>
<evidence type="ECO:0000256" key="3">
    <source>
        <dbReference type="ARBA" id="ARBA00022777"/>
    </source>
</evidence>
<organism evidence="7 8">
    <name type="scientific">Streptosporangium album</name>
    <dbReference type="NCBI Taxonomy" id="47479"/>
    <lineage>
        <taxon>Bacteria</taxon>
        <taxon>Bacillati</taxon>
        <taxon>Actinomycetota</taxon>
        <taxon>Actinomycetes</taxon>
        <taxon>Streptosporangiales</taxon>
        <taxon>Streptosporangiaceae</taxon>
        <taxon>Streptosporangium</taxon>
    </lineage>
</organism>
<keyword evidence="7" id="KW-0723">Serine/threonine-protein kinase</keyword>
<dbReference type="InterPro" id="IPR011009">
    <property type="entry name" value="Kinase-like_dom_sf"/>
</dbReference>
<comment type="caution">
    <text evidence="7">The sequence shown here is derived from an EMBL/GenBank/DDBJ whole genome shotgun (WGS) entry which is preliminary data.</text>
</comment>
<feature type="region of interest" description="Disordered" evidence="5">
    <location>
        <begin position="135"/>
        <end position="156"/>
    </location>
</feature>
<name>A0A7W7S1Z0_9ACTN</name>
<evidence type="ECO:0000256" key="5">
    <source>
        <dbReference type="SAM" id="MobiDB-lite"/>
    </source>
</evidence>
<dbReference type="PANTHER" id="PTHR43289">
    <property type="entry name" value="MITOGEN-ACTIVATED PROTEIN KINASE KINASE KINASE 20-RELATED"/>
    <property type="match status" value="1"/>
</dbReference>
<dbReference type="SMART" id="SM00220">
    <property type="entry name" value="S_TKc"/>
    <property type="match status" value="1"/>
</dbReference>
<keyword evidence="4" id="KW-0067">ATP-binding</keyword>
<keyword evidence="8" id="KW-1185">Reference proteome</keyword>
<dbReference type="AlphaFoldDB" id="A0A7W7S1Z0"/>
<dbReference type="EMBL" id="JACHJU010000003">
    <property type="protein sequence ID" value="MBB4942400.1"/>
    <property type="molecule type" value="Genomic_DNA"/>
</dbReference>
<evidence type="ECO:0000313" key="8">
    <source>
        <dbReference type="Proteomes" id="UP000534286"/>
    </source>
</evidence>
<accession>A0A7W7S1Z0</accession>
<dbReference type="RefSeq" id="WP_184758364.1">
    <property type="nucleotide sequence ID" value="NZ_BAABEK010000012.1"/>
</dbReference>
<dbReference type="GO" id="GO:0004674">
    <property type="term" value="F:protein serine/threonine kinase activity"/>
    <property type="evidence" value="ECO:0007669"/>
    <property type="project" value="UniProtKB-KW"/>
</dbReference>
<dbReference type="PROSITE" id="PS50011">
    <property type="entry name" value="PROTEIN_KINASE_DOM"/>
    <property type="match status" value="1"/>
</dbReference>
<dbReference type="PANTHER" id="PTHR43289:SF34">
    <property type="entry name" value="SERINE_THREONINE-PROTEIN KINASE YBDM-RELATED"/>
    <property type="match status" value="1"/>
</dbReference>
<feature type="domain" description="Protein kinase" evidence="6">
    <location>
        <begin position="15"/>
        <end position="303"/>
    </location>
</feature>
<dbReference type="Pfam" id="PF00069">
    <property type="entry name" value="Pkinase"/>
    <property type="match status" value="1"/>
</dbReference>
<dbReference type="SUPFAM" id="SSF56112">
    <property type="entry name" value="Protein kinase-like (PK-like)"/>
    <property type="match status" value="1"/>
</dbReference>
<evidence type="ECO:0000259" key="6">
    <source>
        <dbReference type="PROSITE" id="PS50011"/>
    </source>
</evidence>
<reference evidence="7 8" key="1">
    <citation type="submission" date="2020-08" db="EMBL/GenBank/DDBJ databases">
        <title>Sequencing the genomes of 1000 actinobacteria strains.</title>
        <authorList>
            <person name="Klenk H.-P."/>
        </authorList>
    </citation>
    <scope>NUCLEOTIDE SEQUENCE [LARGE SCALE GENOMIC DNA]</scope>
    <source>
        <strain evidence="7 8">DSM 43023</strain>
    </source>
</reference>
<dbReference type="Gene3D" id="1.10.510.10">
    <property type="entry name" value="Transferase(Phosphotransferase) domain 1"/>
    <property type="match status" value="1"/>
</dbReference>
<proteinExistence type="predicted"/>
<keyword evidence="1" id="KW-0808">Transferase</keyword>
<evidence type="ECO:0000256" key="4">
    <source>
        <dbReference type="ARBA" id="ARBA00022840"/>
    </source>
</evidence>
<gene>
    <name evidence="7" type="ORF">FHR32_006786</name>
</gene>
<dbReference type="GO" id="GO:0005524">
    <property type="term" value="F:ATP binding"/>
    <property type="evidence" value="ECO:0007669"/>
    <property type="project" value="UniProtKB-KW"/>
</dbReference>
<dbReference type="Gene3D" id="3.30.200.20">
    <property type="entry name" value="Phosphorylase Kinase, domain 1"/>
    <property type="match status" value="1"/>
</dbReference>
<dbReference type="InterPro" id="IPR000719">
    <property type="entry name" value="Prot_kinase_dom"/>
</dbReference>
<protein>
    <submittedName>
        <fullName evidence="7">Serine/threonine protein kinase</fullName>
    </submittedName>
</protein>